<dbReference type="GO" id="GO:0046872">
    <property type="term" value="F:metal ion binding"/>
    <property type="evidence" value="ECO:0007669"/>
    <property type="project" value="UniProtKB-KW"/>
</dbReference>
<dbReference type="Pfam" id="PF05060">
    <property type="entry name" value="MGAT2"/>
    <property type="match status" value="1"/>
</dbReference>
<protein>
    <recommendedName>
        <fullName evidence="6">Alpha-1,6-mannosyl-glycoprotein 2-beta-N-acetylglucosaminyltransferase</fullName>
        <ecNumber evidence="5">2.4.1.143</ecNumber>
    </recommendedName>
    <alternativeName>
        <fullName evidence="21">Beta-1,2-N-acetylglucosaminyltransferase II</fullName>
    </alternativeName>
    <alternativeName>
        <fullName evidence="20">GlcNAc-T II</fullName>
    </alternativeName>
    <alternativeName>
        <fullName evidence="19">Mannoside acetylglucosaminyltransferase 2</fullName>
    </alternativeName>
    <alternativeName>
        <fullName evidence="18">N-glycosyl-oligosaccharide-glycoprotein N-acetylglucosaminyltransferase II</fullName>
    </alternativeName>
</protein>
<comment type="pathway">
    <text evidence="3">Protein modification; protein glycosylation.</text>
</comment>
<comment type="subcellular location">
    <subcellularLocation>
        <location evidence="2">Golgi apparatus membrane</location>
        <topology evidence="2">Single-pass type II membrane protein</topology>
    </subcellularLocation>
</comment>
<keyword evidence="12" id="KW-1133">Transmembrane helix</keyword>
<evidence type="ECO:0000256" key="11">
    <source>
        <dbReference type="ARBA" id="ARBA00022968"/>
    </source>
</evidence>
<comment type="similarity">
    <text evidence="4">Belongs to the glycosyltransferase 16 (GT16) protein family.</text>
</comment>
<keyword evidence="10 24" id="KW-0479">Metal-binding</keyword>
<dbReference type="PANTHER" id="PTHR12871">
    <property type="entry name" value="BETA-1,2-N-ACETYLGLUCOSAMINYLTRANSFERASE II"/>
    <property type="match status" value="1"/>
</dbReference>
<evidence type="ECO:0000256" key="14">
    <source>
        <dbReference type="ARBA" id="ARBA00023136"/>
    </source>
</evidence>
<dbReference type="Gene3D" id="3.90.550.10">
    <property type="entry name" value="Spore Coat Polysaccharide Biosynthesis Protein SpsA, Chain A"/>
    <property type="match status" value="1"/>
</dbReference>
<dbReference type="GO" id="GO:0000139">
    <property type="term" value="C:Golgi membrane"/>
    <property type="evidence" value="ECO:0007669"/>
    <property type="project" value="UniProtKB-SubCell"/>
</dbReference>
<evidence type="ECO:0000256" key="5">
    <source>
        <dbReference type="ARBA" id="ARBA00012613"/>
    </source>
</evidence>
<evidence type="ECO:0000256" key="8">
    <source>
        <dbReference type="ARBA" id="ARBA00022679"/>
    </source>
</evidence>
<accession>A0A0P4VXM6</accession>
<evidence type="ECO:0000256" key="1">
    <source>
        <dbReference type="ARBA" id="ARBA00001936"/>
    </source>
</evidence>
<keyword evidence="13" id="KW-0333">Golgi apparatus</keyword>
<dbReference type="SUPFAM" id="SSF53448">
    <property type="entry name" value="Nucleotide-diphospho-sugar transferases"/>
    <property type="match status" value="1"/>
</dbReference>
<evidence type="ECO:0000256" key="21">
    <source>
        <dbReference type="ARBA" id="ARBA00032915"/>
    </source>
</evidence>
<dbReference type="AlphaFoldDB" id="A0A0P4VXM6"/>
<evidence type="ECO:0000256" key="23">
    <source>
        <dbReference type="PIRSR" id="PIRSR607754-1"/>
    </source>
</evidence>
<name>A0A0P4VXM6_SCYOL</name>
<keyword evidence="15 25" id="KW-1015">Disulfide bond</keyword>
<evidence type="ECO:0000256" key="6">
    <source>
        <dbReference type="ARBA" id="ARBA00014817"/>
    </source>
</evidence>
<dbReference type="EMBL" id="GDRN01105448">
    <property type="protein sequence ID" value="JAI57735.1"/>
    <property type="molecule type" value="Transcribed_RNA"/>
</dbReference>
<evidence type="ECO:0000256" key="24">
    <source>
        <dbReference type="PIRSR" id="PIRSR607754-2"/>
    </source>
</evidence>
<dbReference type="EMBL" id="GDRN01105449">
    <property type="protein sequence ID" value="JAI57734.1"/>
    <property type="molecule type" value="Transcribed_RNA"/>
</dbReference>
<keyword evidence="14" id="KW-0472">Membrane</keyword>
<reference evidence="28" key="1">
    <citation type="submission" date="2015-09" db="EMBL/GenBank/DDBJ databases">
        <title>Scylla olivacea transcriptome.</title>
        <authorList>
            <person name="Ikhwanuddin M."/>
        </authorList>
    </citation>
    <scope>NUCLEOTIDE SEQUENCE</scope>
</reference>
<dbReference type="InterPro" id="IPR007754">
    <property type="entry name" value="GlcNAc_II"/>
</dbReference>
<feature type="binding site" evidence="23">
    <location>
        <position position="329"/>
    </location>
    <ligand>
        <name>substrate</name>
    </ligand>
</feature>
<dbReference type="GO" id="GO:0009312">
    <property type="term" value="P:oligosaccharide biosynthetic process"/>
    <property type="evidence" value="ECO:0007669"/>
    <property type="project" value="InterPro"/>
</dbReference>
<evidence type="ECO:0000256" key="7">
    <source>
        <dbReference type="ARBA" id="ARBA00022676"/>
    </source>
</evidence>
<sequence length="636" mass="72370">MRVLRVLKRTLAVLFFVCMTLKIQLELRVLRAGTSTGYSPWWGNETLGHLRAFPKLATRGNVTLDVLRTTSIPDSVKKTGISYSLGDLTRGINEKSEVNNSYRKILSDVTNRSNSTDTVRSSGDGGFNTTATGSPSNVKTRSDIFAKMTIYNGKNTIDTDAIYFSKKRHTINDIMKNSNDKPMIRISGKTETSVNKQVPIPKAIKVSNSTKLPQESKKVPQGIKMPRRGISSSMLKKKVKELISKGVSHDVDQNEMSLTKEAIASIKKELKEENEKQTVYNQEKFGPVGNDTPILLVQVHKRLENLRYLVASLRAVKGIQEAMVVFSHDLWDPAINAFVRNITEFRVMQMFFPFSIQLYPLVFPGRDPKDCSWNTNAKGKKIDCQNANWPDSYGHYREASFTQIKHHWWWKIHRVFEGLRVTQNNYMGHVVFLEEDHYVSPDILHVLSLMQRLRPTLCPSCKVLALGNYNKLNPHIYKNLVEKGDWWVTKYNLGFAMDAAVWRSISKCKEKFCTFDDYNWDWTMTNVAQTCLQQRLSMMSVRLTRVLHLGSCGTHVKKKVCDVQAEVKNAVSRLSASMQWLYPNILVPLGSWKSSGKPKKGNGGWGDLRDRELCRRIGNGTIDEAFLTRLQAMTSV</sequence>
<dbReference type="GO" id="GO:0006487">
    <property type="term" value="P:protein N-linked glycosylation"/>
    <property type="evidence" value="ECO:0007669"/>
    <property type="project" value="TreeGrafter"/>
</dbReference>
<evidence type="ECO:0000256" key="13">
    <source>
        <dbReference type="ARBA" id="ARBA00023034"/>
    </source>
</evidence>
<evidence type="ECO:0000256" key="17">
    <source>
        <dbReference type="ARBA" id="ARBA00023211"/>
    </source>
</evidence>
<proteinExistence type="inferred from homology"/>
<dbReference type="GO" id="GO:0005795">
    <property type="term" value="C:Golgi stack"/>
    <property type="evidence" value="ECO:0007669"/>
    <property type="project" value="InterPro"/>
</dbReference>
<evidence type="ECO:0000256" key="18">
    <source>
        <dbReference type="ARBA" id="ARBA00029663"/>
    </source>
</evidence>
<keyword evidence="16" id="KW-0325">Glycoprotein</keyword>
<keyword evidence="17 24" id="KW-0464">Manganese</keyword>
<evidence type="ECO:0000256" key="2">
    <source>
        <dbReference type="ARBA" id="ARBA00004323"/>
    </source>
</evidence>
<evidence type="ECO:0000256" key="26">
    <source>
        <dbReference type="SAM" id="Coils"/>
    </source>
</evidence>
<dbReference type="EMBL" id="GDRN01105451">
    <property type="protein sequence ID" value="JAI57733.1"/>
    <property type="molecule type" value="Transcribed_RNA"/>
</dbReference>
<evidence type="ECO:0000256" key="27">
    <source>
        <dbReference type="SAM" id="MobiDB-lite"/>
    </source>
</evidence>
<dbReference type="EC" id="2.4.1.143" evidence="5"/>
<dbReference type="PANTHER" id="PTHR12871:SF0">
    <property type="entry name" value="ALPHA-1,6-MANNOSYL-GLYCOPROTEIN 2-BETA-N-ACETYLGLUCOSAMINYLTRANSFERASE"/>
    <property type="match status" value="1"/>
</dbReference>
<feature type="binding site" evidence="24">
    <location>
        <position position="436"/>
    </location>
    <ligand>
        <name>Mn(2+)</name>
        <dbReference type="ChEBI" id="CHEBI:29035"/>
    </ligand>
</feature>
<comment type="cofactor">
    <cofactor evidence="1 24">
        <name>Mn(2+)</name>
        <dbReference type="ChEBI" id="CHEBI:29035"/>
    </cofactor>
</comment>
<keyword evidence="26" id="KW-0175">Coiled coil</keyword>
<feature type="binding site" evidence="23">
    <location>
        <begin position="298"/>
        <end position="302"/>
    </location>
    <ligand>
        <name>substrate</name>
    </ligand>
</feature>
<evidence type="ECO:0000256" key="15">
    <source>
        <dbReference type="ARBA" id="ARBA00023157"/>
    </source>
</evidence>
<keyword evidence="7" id="KW-0328">Glycosyltransferase</keyword>
<evidence type="ECO:0000256" key="25">
    <source>
        <dbReference type="PIRSR" id="PIRSR607754-3"/>
    </source>
</evidence>
<evidence type="ECO:0000256" key="3">
    <source>
        <dbReference type="ARBA" id="ARBA00004922"/>
    </source>
</evidence>
<feature type="binding site" evidence="24">
    <location>
        <position position="548"/>
    </location>
    <ligand>
        <name>Mn(2+)</name>
        <dbReference type="ChEBI" id="CHEBI:29035"/>
    </ligand>
</feature>
<keyword evidence="8" id="KW-0808">Transferase</keyword>
<dbReference type="EMBL" id="GDRN01105446">
    <property type="protein sequence ID" value="JAI57736.1"/>
    <property type="molecule type" value="Transcribed_RNA"/>
</dbReference>
<comment type="catalytic activity">
    <reaction evidence="22">
        <text>an N(4)-{beta-D-GlcNAc-(1-&gt;2)-alpha-D-Man-(1-&gt;3)-[alpha-D-Man-(1-&gt;6)]-beta-D-Man-(1-&gt;4)-beta-D-GlcNAc-(1-&gt;4)-beta-D-GlcNAc}-L-asparaginyl-[protein] + UDP-N-acetyl-alpha-D-glucosamine = N(4)-{beta-D-GlcNAc-(1-&gt;2)-alpha-D-Man-(1-&gt;3)-[beta-D-GlcNAc-(1-&gt;2)-alpha-D-Man-(1-&gt;6)]-beta-D-Man-(1-&gt;4)-beta-D-GlcNAc-(1-&gt;4)-beta-D-GlcNAc}-L-asparaginyl-[protein] + UDP + H(+)</text>
        <dbReference type="Rhea" id="RHEA:12941"/>
        <dbReference type="Rhea" id="RHEA-COMP:13526"/>
        <dbReference type="Rhea" id="RHEA-COMP:14369"/>
        <dbReference type="ChEBI" id="CHEBI:15378"/>
        <dbReference type="ChEBI" id="CHEBI:57705"/>
        <dbReference type="ChEBI" id="CHEBI:58223"/>
        <dbReference type="ChEBI" id="CHEBI:60615"/>
        <dbReference type="ChEBI" id="CHEBI:60651"/>
        <dbReference type="EC" id="2.4.1.143"/>
    </reaction>
</comment>
<feature type="disulfide bond" evidence="25">
    <location>
        <begin position="513"/>
        <end position="614"/>
    </location>
</feature>
<feature type="disulfide bond" evidence="25">
    <location>
        <begin position="508"/>
        <end position="531"/>
    </location>
</feature>
<feature type="disulfide bond" evidence="25">
    <location>
        <begin position="552"/>
        <end position="561"/>
    </location>
</feature>
<evidence type="ECO:0000256" key="20">
    <source>
        <dbReference type="ARBA" id="ARBA00032552"/>
    </source>
</evidence>
<evidence type="ECO:0000256" key="19">
    <source>
        <dbReference type="ARBA" id="ARBA00031203"/>
    </source>
</evidence>
<dbReference type="InterPro" id="IPR029044">
    <property type="entry name" value="Nucleotide-diphossugar_trans"/>
</dbReference>
<evidence type="ECO:0000313" key="28">
    <source>
        <dbReference type="EMBL" id="JAI57734.1"/>
    </source>
</evidence>
<keyword evidence="9" id="KW-0812">Transmembrane</keyword>
<feature type="binding site" evidence="23">
    <location>
        <begin position="403"/>
        <end position="407"/>
    </location>
    <ligand>
        <name>substrate</name>
    </ligand>
</feature>
<evidence type="ECO:0000256" key="12">
    <source>
        <dbReference type="ARBA" id="ARBA00022989"/>
    </source>
</evidence>
<evidence type="ECO:0000256" key="16">
    <source>
        <dbReference type="ARBA" id="ARBA00023180"/>
    </source>
</evidence>
<feature type="disulfide bond" evidence="25">
    <location>
        <begin position="371"/>
        <end position="384"/>
    </location>
</feature>
<evidence type="ECO:0000256" key="4">
    <source>
        <dbReference type="ARBA" id="ARBA00011011"/>
    </source>
</evidence>
<feature type="coiled-coil region" evidence="26">
    <location>
        <begin position="256"/>
        <end position="283"/>
    </location>
</feature>
<feature type="disulfide bond" evidence="25">
    <location>
        <begin position="458"/>
        <end position="461"/>
    </location>
</feature>
<evidence type="ECO:0000256" key="9">
    <source>
        <dbReference type="ARBA" id="ARBA00022692"/>
    </source>
</evidence>
<evidence type="ECO:0000256" key="22">
    <source>
        <dbReference type="ARBA" id="ARBA00093257"/>
    </source>
</evidence>
<keyword evidence="11" id="KW-0735">Signal-anchor</keyword>
<evidence type="ECO:0000256" key="10">
    <source>
        <dbReference type="ARBA" id="ARBA00022723"/>
    </source>
</evidence>
<organism evidence="28">
    <name type="scientific">Scylla olivacea</name>
    <name type="common">Orange mud crab</name>
    <name type="synonym">Cancer olivacea</name>
    <dbReference type="NCBI Taxonomy" id="85551"/>
    <lineage>
        <taxon>Eukaryota</taxon>
        <taxon>Metazoa</taxon>
        <taxon>Ecdysozoa</taxon>
        <taxon>Arthropoda</taxon>
        <taxon>Crustacea</taxon>
        <taxon>Multicrustacea</taxon>
        <taxon>Malacostraca</taxon>
        <taxon>Eumalacostraca</taxon>
        <taxon>Eucarida</taxon>
        <taxon>Decapoda</taxon>
        <taxon>Pleocyemata</taxon>
        <taxon>Brachyura</taxon>
        <taxon>Eubrachyura</taxon>
        <taxon>Portunoidea</taxon>
        <taxon>Portunidae</taxon>
        <taxon>Portuninae</taxon>
        <taxon>Scylla</taxon>
    </lineage>
</organism>
<dbReference type="UniPathway" id="UPA00378"/>
<feature type="region of interest" description="Disordered" evidence="27">
    <location>
        <begin position="113"/>
        <end position="136"/>
    </location>
</feature>
<dbReference type="GO" id="GO:0008455">
    <property type="term" value="F:alpha-1,6-mannosylglycoprotein 2-beta-N-acetylglucosaminyltransferase activity"/>
    <property type="evidence" value="ECO:0007669"/>
    <property type="project" value="UniProtKB-EC"/>
</dbReference>